<dbReference type="Proteomes" id="UP000095280">
    <property type="component" value="Unplaced"/>
</dbReference>
<evidence type="ECO:0000256" key="1">
    <source>
        <dbReference type="SAM" id="MobiDB-lite"/>
    </source>
</evidence>
<feature type="compositionally biased region" description="Pro residues" evidence="1">
    <location>
        <begin position="53"/>
        <end position="63"/>
    </location>
</feature>
<evidence type="ECO:0000313" key="2">
    <source>
        <dbReference type="Proteomes" id="UP000095280"/>
    </source>
</evidence>
<dbReference type="AlphaFoldDB" id="A0A1I8GGA2"/>
<sequence>PSQSKRLRIDGDAPCQSTRSSTPPSMVHRLGPQLVTPPSRSSRADEPLNLLSPLPPSGSPLLPPGSDSPQVPHSPTAMPSQSSSNQQRHGQLQQLGAATRKFSMQRPTLQTRRGRKSAHHLRPDRRSSQFGSSHPPGLPSESNSRFKRPQNRISLPFGRRNFQRGCKVNPYSRVDVSNAEAVLTAWTSEGSGEVFVLVQPPESVAFPVTREKHLVKREVGYGSLEPKVQDQLQVSLQKCLDDGEAGSEGDSANGYRIQMDSIRLCRLSQRSPAEWLKFVDATRRHLKDSGCNASVDDLGNLEVVWGRLLMVDFVGSDFGAALSGAISRFLLTLQRRCRRFHRCDWDSTFDWEPELMSRHDVIEASAETADASADDTAMSTEEQPATTEKPESQHDGVIEATDATEALPDDTAASAAHQLFSDLARLMCARDASVLHRELLPLVQALGTEAVPLSQRQERRYRLLLSEMLTISVELQRRQEFASKTACSILPSSEELTVEPSADVWLTGLRPALVTGAYSSTEEYVATMFNAAGQVRLSPWSNVEVAPQSSTLVPGQASLQEPLVDRQAPRHMAVARLRKAPEAPAACALDRCADGLLDHRRTGKRKTQPQSSWSQQQASTCRQQRSPSRRLRRPSRCGGHGHGRRVVASALLVGAPPWPVGQAELDRAVLQASAYHSVLVAQHDHVVRLVLQERLAQAQQGGRLVLDDGAQLLVVADQHQPFGIVRPQPGRHLRAAIVHAAGRCRPKPTTGTRVSGWVHMPASSMMIWQKRQDFCSRPDELTEVVHKTTSKRCRAMDLASDSATRYSCVMVDRSMSHGCSGSFRVGSEAAENFVKRFEQPGRLSVAGAHDLVQGDRLQLGRDLRLRVHLRLGALAGHRVAPLLDLLAGHADNARTLQAQPVLQTRWTARSTAPAPSLQLLALVPTFGDHFHLHGLLRLPGFFRLSLDAHLLVPDAHVRVRRVLVLHSFLVFLVVVHRIVVIVGLVPGVVDAAVDEHVPVGDFLPPGGQKLVDDFNAGPAEALLRRAGVAGHFVQMEHDKSADVNFWRAAQDGLGVRGDVHRHDAAVSNPGVRVALGPEADVFGVAQALDRFCYSKRLICWLRIMNNERIISGGCHGRRLHRNNWKPDVGVMQSIPIGIRAGFISDALE</sequence>
<feature type="compositionally biased region" description="Basic residues" evidence="1">
    <location>
        <begin position="627"/>
        <end position="642"/>
    </location>
</feature>
<keyword evidence="2" id="KW-1185">Reference proteome</keyword>
<feature type="compositionally biased region" description="Basic residues" evidence="1">
    <location>
        <begin position="112"/>
        <end position="123"/>
    </location>
</feature>
<name>A0A1I8GGA2_9PLAT</name>
<feature type="compositionally biased region" description="Low complexity" evidence="1">
    <location>
        <begin position="608"/>
        <end position="626"/>
    </location>
</feature>
<feature type="compositionally biased region" description="Polar residues" evidence="1">
    <location>
        <begin position="15"/>
        <end position="24"/>
    </location>
</feature>
<accession>A0A1I8GGA2</accession>
<reference evidence="3" key="1">
    <citation type="submission" date="2016-11" db="UniProtKB">
        <authorList>
            <consortium name="WormBaseParasite"/>
        </authorList>
    </citation>
    <scope>IDENTIFICATION</scope>
</reference>
<dbReference type="WBParaSite" id="maker-uti_cns_0001757-snap-gene-0.2-mRNA-1">
    <property type="protein sequence ID" value="maker-uti_cns_0001757-snap-gene-0.2-mRNA-1"/>
    <property type="gene ID" value="maker-uti_cns_0001757-snap-gene-0.2"/>
</dbReference>
<proteinExistence type="predicted"/>
<protein>
    <submittedName>
        <fullName evidence="3">HECT domain-containing protein</fullName>
    </submittedName>
</protein>
<feature type="region of interest" description="Disordered" evidence="1">
    <location>
        <begin position="1"/>
        <end position="149"/>
    </location>
</feature>
<feature type="compositionally biased region" description="Polar residues" evidence="1">
    <location>
        <begin position="71"/>
        <end position="96"/>
    </location>
</feature>
<feature type="region of interest" description="Disordered" evidence="1">
    <location>
        <begin position="367"/>
        <end position="396"/>
    </location>
</feature>
<organism evidence="2 3">
    <name type="scientific">Macrostomum lignano</name>
    <dbReference type="NCBI Taxonomy" id="282301"/>
    <lineage>
        <taxon>Eukaryota</taxon>
        <taxon>Metazoa</taxon>
        <taxon>Spiralia</taxon>
        <taxon>Lophotrochozoa</taxon>
        <taxon>Platyhelminthes</taxon>
        <taxon>Rhabditophora</taxon>
        <taxon>Macrostomorpha</taxon>
        <taxon>Macrostomida</taxon>
        <taxon>Macrostomidae</taxon>
        <taxon>Macrostomum</taxon>
    </lineage>
</organism>
<feature type="compositionally biased region" description="Low complexity" evidence="1">
    <location>
        <begin position="367"/>
        <end position="381"/>
    </location>
</feature>
<evidence type="ECO:0000313" key="3">
    <source>
        <dbReference type="WBParaSite" id="maker-uti_cns_0001757-snap-gene-0.2-mRNA-1"/>
    </source>
</evidence>
<feature type="region of interest" description="Disordered" evidence="1">
    <location>
        <begin position="602"/>
        <end position="642"/>
    </location>
</feature>